<proteinExistence type="predicted"/>
<dbReference type="AlphaFoldDB" id="A0A6N7J0D9"/>
<keyword evidence="1" id="KW-1133">Transmembrane helix</keyword>
<keyword evidence="1" id="KW-0812">Transmembrane</keyword>
<gene>
    <name evidence="2" type="ORF">FRC54_06015</name>
</gene>
<keyword evidence="1" id="KW-0472">Membrane</keyword>
<evidence type="ECO:0008006" key="4">
    <source>
        <dbReference type="Google" id="ProtNLM"/>
    </source>
</evidence>
<feature type="transmembrane region" description="Helical" evidence="1">
    <location>
        <begin position="6"/>
        <end position="29"/>
    </location>
</feature>
<sequence length="199" mass="22693">MVFKIILTILLVIAAFLVYLIFVPIAFGVRGSFDDEYFKAFLHDPLRLINLRFDTSSDPGFSLRIFYFIKIGGKKEEKEEKSEKKKQKKAKEKPRDRKKKLLDFIKKRIKAIITNAGALLKHCRIHIDDCDVSFSTGEPDTTAMIYGVLSALPFMYGKSTKLDCDLMSDDAFLRGHIGARGHVNVLLVIIYVLKIVFAK</sequence>
<keyword evidence="3" id="KW-1185">Reference proteome</keyword>
<dbReference type="Proteomes" id="UP000460257">
    <property type="component" value="Unassembled WGS sequence"/>
</dbReference>
<organism evidence="2 3">
    <name type="scientific">Candidatus Weimeria bifida</name>
    <dbReference type="NCBI Taxonomy" id="2599074"/>
    <lineage>
        <taxon>Bacteria</taxon>
        <taxon>Bacillati</taxon>
        <taxon>Bacillota</taxon>
        <taxon>Clostridia</taxon>
        <taxon>Lachnospirales</taxon>
        <taxon>Lachnospiraceae</taxon>
        <taxon>Candidatus Weimeria</taxon>
    </lineage>
</organism>
<evidence type="ECO:0000313" key="3">
    <source>
        <dbReference type="Proteomes" id="UP000460257"/>
    </source>
</evidence>
<reference evidence="2" key="1">
    <citation type="journal article" date="2020" name="Appl. Environ. Microbiol.">
        <title>Medium-Chain Fatty Acid Synthesis by 'Candidatus Weimeria bifida' gen. nov., sp. nov., and 'Candidatus Pseudoramibacter fermentans' sp. nov.</title>
        <authorList>
            <person name="Scarborough M.J."/>
            <person name="Myers K.S."/>
            <person name="Donohue T.J."/>
            <person name="Noguera D.R."/>
        </authorList>
    </citation>
    <scope>NUCLEOTIDE SEQUENCE</scope>
    <source>
        <strain evidence="2">LCO1.1</strain>
    </source>
</reference>
<evidence type="ECO:0000256" key="1">
    <source>
        <dbReference type="SAM" id="Phobius"/>
    </source>
</evidence>
<evidence type="ECO:0000313" key="2">
    <source>
        <dbReference type="EMBL" id="MQN01471.1"/>
    </source>
</evidence>
<comment type="caution">
    <text evidence="2">The sequence shown here is derived from an EMBL/GenBank/DDBJ whole genome shotgun (WGS) entry which is preliminary data.</text>
</comment>
<feature type="transmembrane region" description="Helical" evidence="1">
    <location>
        <begin position="177"/>
        <end position="197"/>
    </location>
</feature>
<name>A0A6N7J0D9_9FIRM</name>
<accession>A0A6N7J0D9</accession>
<dbReference type="EMBL" id="VOGC01000006">
    <property type="protein sequence ID" value="MQN01471.1"/>
    <property type="molecule type" value="Genomic_DNA"/>
</dbReference>
<protein>
    <recommendedName>
        <fullName evidence="4">DUF2953 domain-containing protein</fullName>
    </recommendedName>
</protein>